<sequence>MAGTRFRPCIDLHGGQVKQIVGGTLRDDDAGRLQTNFVSAQPAAHYAQLYREHGLAGGHVVMLGAGNEAAAEAALQAWPDALQVGGGISADNAGGWIARGAAKVIVTSWLFPDAAFDAQRLRRLAAAVGRERLVVDLSCRRTAAGWVVAMNRWQTLTDMALGADSLAMLAEHCSEFLVHAADVEGLCRGIDRDLVRALARWSPIPVTYAGGAASVDDLSLVDELSAGRVHLTIGSALDIFGGSQIRFADCVAWNRAVDARRGDPVS</sequence>
<dbReference type="EMBL" id="JANBUN010000005">
    <property type="protein sequence ID" value="KAJ2808318.1"/>
    <property type="molecule type" value="Genomic_DNA"/>
</dbReference>
<keyword evidence="1" id="KW-0413">Isomerase</keyword>
<protein>
    <submittedName>
        <fullName evidence="1">Enzyme that catalyzes the fourth step in the histidine pathway</fullName>
        <ecNumber evidence="1">5.3.1.16</ecNumber>
    </submittedName>
</protein>
<organism evidence="1 2">
    <name type="scientific">Coemansia helicoidea</name>
    <dbReference type="NCBI Taxonomy" id="1286919"/>
    <lineage>
        <taxon>Eukaryota</taxon>
        <taxon>Fungi</taxon>
        <taxon>Fungi incertae sedis</taxon>
        <taxon>Zoopagomycota</taxon>
        <taxon>Kickxellomycotina</taxon>
        <taxon>Kickxellomycetes</taxon>
        <taxon>Kickxellales</taxon>
        <taxon>Kickxellaceae</taxon>
        <taxon>Coemansia</taxon>
    </lineage>
</organism>
<dbReference type="EC" id="5.3.1.16" evidence="1"/>
<name>A0ACC1LHF4_9FUNG</name>
<gene>
    <name evidence="1" type="primary">HIS6</name>
    <name evidence="1" type="ORF">H4R21_000106</name>
</gene>
<accession>A0ACC1LHF4</accession>
<proteinExistence type="predicted"/>
<dbReference type="Proteomes" id="UP001140087">
    <property type="component" value="Unassembled WGS sequence"/>
</dbReference>
<reference evidence="1" key="1">
    <citation type="submission" date="2022-07" db="EMBL/GenBank/DDBJ databases">
        <title>Phylogenomic reconstructions and comparative analyses of Kickxellomycotina fungi.</title>
        <authorList>
            <person name="Reynolds N.K."/>
            <person name="Stajich J.E."/>
            <person name="Barry K."/>
            <person name="Grigoriev I.V."/>
            <person name="Crous P."/>
            <person name="Smith M.E."/>
        </authorList>
    </citation>
    <scope>NUCLEOTIDE SEQUENCE</scope>
    <source>
        <strain evidence="1">BCRC 34780</strain>
    </source>
</reference>
<comment type="caution">
    <text evidence="1">The sequence shown here is derived from an EMBL/GenBank/DDBJ whole genome shotgun (WGS) entry which is preliminary data.</text>
</comment>
<keyword evidence="2" id="KW-1185">Reference proteome</keyword>
<evidence type="ECO:0000313" key="2">
    <source>
        <dbReference type="Proteomes" id="UP001140087"/>
    </source>
</evidence>
<evidence type="ECO:0000313" key="1">
    <source>
        <dbReference type="EMBL" id="KAJ2808318.1"/>
    </source>
</evidence>